<dbReference type="GO" id="GO:0005783">
    <property type="term" value="C:endoplasmic reticulum"/>
    <property type="evidence" value="ECO:0007669"/>
    <property type="project" value="UniProtKB-SubCell"/>
</dbReference>
<accession>M5C3V4</accession>
<dbReference type="Pfam" id="PF00226">
    <property type="entry name" value="DnaJ"/>
    <property type="match status" value="1"/>
</dbReference>
<dbReference type="InterPro" id="IPR001623">
    <property type="entry name" value="DnaJ_domain"/>
</dbReference>
<reference evidence="6 7" key="1">
    <citation type="journal article" date="2013" name="J. Biotechnol.">
        <title>Establishment and interpretation of the genome sequence of the phytopathogenic fungus Rhizoctonia solani AG1-IB isolate 7/3/14.</title>
        <authorList>
            <person name="Wibberg D.W."/>
            <person name="Jelonek L.J."/>
            <person name="Rupp O.R."/>
            <person name="Hennig M.H."/>
            <person name="Eikmeyer F.E."/>
            <person name="Goesmann A.G."/>
            <person name="Hartmann A.H."/>
            <person name="Borriss R.B."/>
            <person name="Grosch R.G."/>
            <person name="Puehler A.P."/>
            <person name="Schlueter A.S."/>
        </authorList>
    </citation>
    <scope>NUCLEOTIDE SEQUENCE [LARGE SCALE GENOMIC DNA]</scope>
    <source>
        <strain evidence="7">AG1-IB / isolate 7/3/14</strain>
    </source>
</reference>
<dbReference type="HOGENOM" id="CLU_178723_0_0_1"/>
<evidence type="ECO:0000256" key="3">
    <source>
        <dbReference type="ARBA" id="ARBA00022824"/>
    </source>
</evidence>
<protein>
    <submittedName>
        <fullName evidence="6">DnaJ homolog subfamily C member 3</fullName>
    </submittedName>
</protein>
<dbReference type="InterPro" id="IPR051727">
    <property type="entry name" value="DnaJ_C3_Co-chaperones"/>
</dbReference>
<dbReference type="InterPro" id="IPR036869">
    <property type="entry name" value="J_dom_sf"/>
</dbReference>
<sequence>MRTKRLSRRHTTLKAHPDKGGSEAKMAAVNEAYEVLSKPELRARFDNGDDPNDPTSGQGGHGFPGGFPGGFQFQQGGGMPFQNMFFGRGGARGGQEQFHFQWS</sequence>
<proteinExistence type="predicted"/>
<feature type="region of interest" description="Disordered" evidence="4">
    <location>
        <begin position="42"/>
        <end position="71"/>
    </location>
</feature>
<evidence type="ECO:0000313" key="7">
    <source>
        <dbReference type="Proteomes" id="UP000012065"/>
    </source>
</evidence>
<dbReference type="GO" id="GO:0034975">
    <property type="term" value="P:protein folding in endoplasmic reticulum"/>
    <property type="evidence" value="ECO:0007669"/>
    <property type="project" value="TreeGrafter"/>
</dbReference>
<dbReference type="PANTHER" id="PTHR44140">
    <property type="entry name" value="LD25575P"/>
    <property type="match status" value="1"/>
</dbReference>
<dbReference type="Proteomes" id="UP000012065">
    <property type="component" value="Unassembled WGS sequence"/>
</dbReference>
<evidence type="ECO:0000313" key="6">
    <source>
        <dbReference type="EMBL" id="CCO34096.1"/>
    </source>
</evidence>
<dbReference type="AlphaFoldDB" id="M5C3V4"/>
<dbReference type="GO" id="GO:0051087">
    <property type="term" value="F:protein-folding chaperone binding"/>
    <property type="evidence" value="ECO:0007669"/>
    <property type="project" value="TreeGrafter"/>
</dbReference>
<evidence type="ECO:0000256" key="4">
    <source>
        <dbReference type="SAM" id="MobiDB-lite"/>
    </source>
</evidence>
<evidence type="ECO:0000256" key="1">
    <source>
        <dbReference type="ARBA" id="ARBA00004240"/>
    </source>
</evidence>
<evidence type="ECO:0000256" key="2">
    <source>
        <dbReference type="ARBA" id="ARBA00022729"/>
    </source>
</evidence>
<organism evidence="6 7">
    <name type="scientific">Thanatephorus cucumeris (strain AG1-IB / isolate 7/3/14)</name>
    <name type="common">Lettuce bottom rot fungus</name>
    <name type="synonym">Rhizoctonia solani</name>
    <dbReference type="NCBI Taxonomy" id="1108050"/>
    <lineage>
        <taxon>Eukaryota</taxon>
        <taxon>Fungi</taxon>
        <taxon>Dikarya</taxon>
        <taxon>Basidiomycota</taxon>
        <taxon>Agaricomycotina</taxon>
        <taxon>Agaricomycetes</taxon>
        <taxon>Cantharellales</taxon>
        <taxon>Ceratobasidiaceae</taxon>
        <taxon>Rhizoctonia</taxon>
        <taxon>Rhizoctonia solani AG-1</taxon>
    </lineage>
</organism>
<dbReference type="EMBL" id="CAOJ01012607">
    <property type="protein sequence ID" value="CCO34096.1"/>
    <property type="molecule type" value="Genomic_DNA"/>
</dbReference>
<dbReference type="Gene3D" id="1.10.287.110">
    <property type="entry name" value="DnaJ domain"/>
    <property type="match status" value="1"/>
</dbReference>
<comment type="caution">
    <text evidence="6">The sequence shown here is derived from an EMBL/GenBank/DDBJ whole genome shotgun (WGS) entry which is preliminary data.</text>
</comment>
<feature type="compositionally biased region" description="Gly residues" evidence="4">
    <location>
        <begin position="57"/>
        <end position="71"/>
    </location>
</feature>
<comment type="subcellular location">
    <subcellularLocation>
        <location evidence="1">Endoplasmic reticulum</location>
    </subcellularLocation>
</comment>
<feature type="region of interest" description="Disordered" evidence="4">
    <location>
        <begin position="1"/>
        <end position="24"/>
    </location>
</feature>
<dbReference type="GO" id="GO:0051787">
    <property type="term" value="F:misfolded protein binding"/>
    <property type="evidence" value="ECO:0007669"/>
    <property type="project" value="TreeGrafter"/>
</dbReference>
<name>M5C3V4_THACB</name>
<dbReference type="PANTHER" id="PTHR44140:SF2">
    <property type="entry name" value="LD25575P"/>
    <property type="match status" value="1"/>
</dbReference>
<feature type="domain" description="J" evidence="5">
    <location>
        <begin position="1"/>
        <end position="49"/>
    </location>
</feature>
<dbReference type="SUPFAM" id="SSF46565">
    <property type="entry name" value="Chaperone J-domain"/>
    <property type="match status" value="1"/>
</dbReference>
<gene>
    <name evidence="6" type="ORF">BN14_08188</name>
</gene>
<feature type="compositionally biased region" description="Basic residues" evidence="4">
    <location>
        <begin position="1"/>
        <end position="13"/>
    </location>
</feature>
<keyword evidence="3" id="KW-0256">Endoplasmic reticulum</keyword>
<dbReference type="PROSITE" id="PS50076">
    <property type="entry name" value="DNAJ_2"/>
    <property type="match status" value="1"/>
</dbReference>
<evidence type="ECO:0000259" key="5">
    <source>
        <dbReference type="PROSITE" id="PS50076"/>
    </source>
</evidence>
<keyword evidence="2" id="KW-0732">Signal</keyword>